<dbReference type="InterPro" id="IPR037045">
    <property type="entry name" value="S8pro/Inhibitor_I9_sf"/>
</dbReference>
<dbReference type="Gene3D" id="3.40.50.200">
    <property type="entry name" value="Peptidase S8/S53 domain"/>
    <property type="match status" value="1"/>
</dbReference>
<feature type="active site" description="Charge relay system" evidence="6">
    <location>
        <position position="167"/>
    </location>
</feature>
<dbReference type="STRING" id="150374.A0A0M9VV53"/>
<dbReference type="PROSITE" id="PS00137">
    <property type="entry name" value="SUBTILASE_HIS"/>
    <property type="match status" value="1"/>
</dbReference>
<evidence type="ECO:0000256" key="8">
    <source>
        <dbReference type="SAM" id="SignalP"/>
    </source>
</evidence>
<dbReference type="GO" id="GO:0006508">
    <property type="term" value="P:proteolysis"/>
    <property type="evidence" value="ECO:0007669"/>
    <property type="project" value="UniProtKB-KW"/>
</dbReference>
<evidence type="ECO:0000256" key="7">
    <source>
        <dbReference type="RuleBase" id="RU003355"/>
    </source>
</evidence>
<dbReference type="PROSITE" id="PS00136">
    <property type="entry name" value="SUBTILASE_ASP"/>
    <property type="match status" value="1"/>
</dbReference>
<dbReference type="OrthoDB" id="206201at2759"/>
<dbReference type="InterPro" id="IPR000209">
    <property type="entry name" value="Peptidase_S8/S53_dom"/>
</dbReference>
<evidence type="ECO:0000256" key="4">
    <source>
        <dbReference type="ARBA" id="ARBA00022801"/>
    </source>
</evidence>
<feature type="signal peptide" evidence="8">
    <location>
        <begin position="1"/>
        <end position="21"/>
    </location>
</feature>
<dbReference type="EMBL" id="LGSR01000017">
    <property type="protein sequence ID" value="KOS20623.1"/>
    <property type="molecule type" value="Genomic_DNA"/>
</dbReference>
<evidence type="ECO:0000313" key="12">
    <source>
        <dbReference type="Proteomes" id="UP000053831"/>
    </source>
</evidence>
<evidence type="ECO:0000256" key="2">
    <source>
        <dbReference type="ARBA" id="ARBA00022670"/>
    </source>
</evidence>
<evidence type="ECO:0000256" key="5">
    <source>
        <dbReference type="ARBA" id="ARBA00022825"/>
    </source>
</evidence>
<dbReference type="PRINTS" id="PR00723">
    <property type="entry name" value="SUBTILISIN"/>
</dbReference>
<feature type="domain" description="Inhibitor I9" evidence="10">
    <location>
        <begin position="36"/>
        <end position="113"/>
    </location>
</feature>
<dbReference type="Pfam" id="PF05922">
    <property type="entry name" value="Inhibitor_I9"/>
    <property type="match status" value="1"/>
</dbReference>
<sequence>MSSIRRLALFLGAVLLPAALAAPAPVAEEPEAVPGKYIVTLKGDASSKIQSHLSWVGGIHTESLAKRNTAGVEKTYNIADWNAYAGEFDEETIEQIKASPDVAHVSPDYIMHLDDAHVADGALDKRALTTQFGAPWGLGTISHRNSGFTDYIFDTSAGAGTFAYVVDSGILTTHVEFGSRASFGYNAVGGSDVDSLGHGTHVAGIIGGVTFGVAKRTNLIAVKVFDGPTAPTSVILQGYNWAANDIVSRNRVGRSVINLSLGGPSSPVWNSAIDAAFARGILSVVAAGNGDPNTGRGINASTVSPANVPNAFTVAALDSSWRIATFSNWGPSVDIFAPGVDVLSSYIGGNTATAYLDGTSMACPHVTGLAAYLIALENIGTPTQLANRIKALATQNRVLGVLNGSPNAIAYNGNGA</sequence>
<evidence type="ECO:0000313" key="11">
    <source>
        <dbReference type="EMBL" id="KOS20623.1"/>
    </source>
</evidence>
<dbReference type="Proteomes" id="UP000053831">
    <property type="component" value="Unassembled WGS sequence"/>
</dbReference>
<name>A0A0M9VV53_ESCWE</name>
<dbReference type="Pfam" id="PF00082">
    <property type="entry name" value="Peptidase_S8"/>
    <property type="match status" value="1"/>
</dbReference>
<dbReference type="PROSITE" id="PS00138">
    <property type="entry name" value="SUBTILASE_SER"/>
    <property type="match status" value="1"/>
</dbReference>
<dbReference type="CDD" id="cd04077">
    <property type="entry name" value="Peptidases_S8_PCSK9_ProteinaseK_like"/>
    <property type="match status" value="1"/>
</dbReference>
<evidence type="ECO:0000256" key="6">
    <source>
        <dbReference type="PROSITE-ProRule" id="PRU01240"/>
    </source>
</evidence>
<keyword evidence="5 6" id="KW-0720">Serine protease</keyword>
<keyword evidence="3 8" id="KW-0732">Signal</keyword>
<proteinExistence type="inferred from homology"/>
<dbReference type="InterPro" id="IPR050131">
    <property type="entry name" value="Peptidase_S8_subtilisin-like"/>
</dbReference>
<feature type="active site" description="Charge relay system" evidence="6">
    <location>
        <position position="198"/>
    </location>
</feature>
<evidence type="ECO:0000256" key="3">
    <source>
        <dbReference type="ARBA" id="ARBA00022729"/>
    </source>
</evidence>
<dbReference type="AlphaFoldDB" id="A0A0M9VV53"/>
<dbReference type="FunFam" id="3.40.50.200:FF:000007">
    <property type="entry name" value="Subtilisin-like serine protease"/>
    <property type="match status" value="1"/>
</dbReference>
<comment type="caution">
    <text evidence="11">The sequence shown here is derived from an EMBL/GenBank/DDBJ whole genome shotgun (WGS) entry which is preliminary data.</text>
</comment>
<keyword evidence="4 6" id="KW-0378">Hydrolase</keyword>
<dbReference type="PROSITE" id="PS51892">
    <property type="entry name" value="SUBTILASE"/>
    <property type="match status" value="1"/>
</dbReference>
<dbReference type="InterPro" id="IPR022398">
    <property type="entry name" value="Peptidase_S8_His-AS"/>
</dbReference>
<dbReference type="PANTHER" id="PTHR43806:SF58">
    <property type="entry name" value="ALKALINE PROTEASE 1-RELATED"/>
    <property type="match status" value="1"/>
</dbReference>
<keyword evidence="2 6" id="KW-0645">Protease</keyword>
<dbReference type="InterPro" id="IPR034193">
    <property type="entry name" value="PCSK9_ProteinaseK-like"/>
</dbReference>
<dbReference type="InterPro" id="IPR023827">
    <property type="entry name" value="Peptidase_S8_Asp-AS"/>
</dbReference>
<organism evidence="11 12">
    <name type="scientific">Escovopsis weberi</name>
    <dbReference type="NCBI Taxonomy" id="150374"/>
    <lineage>
        <taxon>Eukaryota</taxon>
        <taxon>Fungi</taxon>
        <taxon>Dikarya</taxon>
        <taxon>Ascomycota</taxon>
        <taxon>Pezizomycotina</taxon>
        <taxon>Sordariomycetes</taxon>
        <taxon>Hypocreomycetidae</taxon>
        <taxon>Hypocreales</taxon>
        <taxon>Hypocreaceae</taxon>
        <taxon>Escovopsis</taxon>
    </lineage>
</organism>
<dbReference type="SUPFAM" id="SSF54897">
    <property type="entry name" value="Protease propeptides/inhibitors"/>
    <property type="match status" value="1"/>
</dbReference>
<comment type="similarity">
    <text evidence="1 6 7">Belongs to the peptidase S8 family.</text>
</comment>
<protein>
    <submittedName>
        <fullName evidence="11">Alkaline proteinase</fullName>
    </submittedName>
</protein>
<dbReference type="SUPFAM" id="SSF52743">
    <property type="entry name" value="Subtilisin-like"/>
    <property type="match status" value="1"/>
</dbReference>
<dbReference type="InterPro" id="IPR015500">
    <property type="entry name" value="Peptidase_S8_subtilisin-rel"/>
</dbReference>
<dbReference type="GO" id="GO:0004252">
    <property type="term" value="F:serine-type endopeptidase activity"/>
    <property type="evidence" value="ECO:0007669"/>
    <property type="project" value="UniProtKB-UniRule"/>
</dbReference>
<dbReference type="InterPro" id="IPR010259">
    <property type="entry name" value="S8pro/Inhibitor_I9"/>
</dbReference>
<keyword evidence="12" id="KW-1185">Reference proteome</keyword>
<dbReference type="Gene3D" id="3.30.70.80">
    <property type="entry name" value="Peptidase S8 propeptide/proteinase inhibitor I9"/>
    <property type="match status" value="1"/>
</dbReference>
<dbReference type="GO" id="GO:0005576">
    <property type="term" value="C:extracellular region"/>
    <property type="evidence" value="ECO:0007669"/>
    <property type="project" value="UniProtKB-ARBA"/>
</dbReference>
<accession>A0A0M9VV53</accession>
<dbReference type="InterPro" id="IPR036852">
    <property type="entry name" value="Peptidase_S8/S53_dom_sf"/>
</dbReference>
<evidence type="ECO:0000256" key="1">
    <source>
        <dbReference type="ARBA" id="ARBA00011073"/>
    </source>
</evidence>
<reference evidence="11 12" key="1">
    <citation type="submission" date="2015-07" db="EMBL/GenBank/DDBJ databases">
        <title>The genome of the fungus Escovopsis weberi, a specialized disease agent of ant agriculture.</title>
        <authorList>
            <person name="de Man T.J."/>
            <person name="Stajich J.E."/>
            <person name="Kubicek C.P."/>
            <person name="Chenthamara K."/>
            <person name="Atanasova L."/>
            <person name="Druzhinina I.S."/>
            <person name="Birnbaum S."/>
            <person name="Barribeau S.M."/>
            <person name="Teiling C."/>
            <person name="Suen G."/>
            <person name="Currie C."/>
            <person name="Gerardo N.M."/>
        </authorList>
    </citation>
    <scope>NUCLEOTIDE SEQUENCE [LARGE SCALE GENOMIC DNA]</scope>
</reference>
<gene>
    <name evidence="11" type="ORF">ESCO_005278</name>
</gene>
<dbReference type="PANTHER" id="PTHR43806">
    <property type="entry name" value="PEPTIDASE S8"/>
    <property type="match status" value="1"/>
</dbReference>
<evidence type="ECO:0000259" key="9">
    <source>
        <dbReference type="Pfam" id="PF00082"/>
    </source>
</evidence>
<feature type="chain" id="PRO_5005839337" evidence="8">
    <location>
        <begin position="22"/>
        <end position="416"/>
    </location>
</feature>
<dbReference type="InterPro" id="IPR023828">
    <property type="entry name" value="Peptidase_S8_Ser-AS"/>
</dbReference>
<feature type="domain" description="Peptidase S8/S53" evidence="9">
    <location>
        <begin position="163"/>
        <end position="398"/>
    </location>
</feature>
<feature type="active site" description="Charge relay system" evidence="6">
    <location>
        <position position="360"/>
    </location>
</feature>
<evidence type="ECO:0000259" key="10">
    <source>
        <dbReference type="Pfam" id="PF05922"/>
    </source>
</evidence>